<dbReference type="OrthoDB" id="9775950at2"/>
<feature type="transmembrane region" description="Helical" evidence="6">
    <location>
        <begin position="166"/>
        <end position="184"/>
    </location>
</feature>
<feature type="transmembrane region" description="Helical" evidence="6">
    <location>
        <begin position="243"/>
        <end position="263"/>
    </location>
</feature>
<accession>A0A2P8GAX5</accession>
<dbReference type="AlphaFoldDB" id="A0A2P8GAX5"/>
<feature type="transmembrane region" description="Helical" evidence="6">
    <location>
        <begin position="493"/>
        <end position="513"/>
    </location>
</feature>
<feature type="transmembrane region" description="Helical" evidence="6">
    <location>
        <begin position="190"/>
        <end position="214"/>
    </location>
</feature>
<organism evidence="7 8">
    <name type="scientific">Planomicrobium soli</name>
    <dbReference type="NCBI Taxonomy" id="1176648"/>
    <lineage>
        <taxon>Bacteria</taxon>
        <taxon>Bacillati</taxon>
        <taxon>Bacillota</taxon>
        <taxon>Bacilli</taxon>
        <taxon>Bacillales</taxon>
        <taxon>Caryophanaceae</taxon>
        <taxon>Planomicrobium</taxon>
    </lineage>
</organism>
<sequence>MSTLIKGTAILTLGLFLSKILGVIYVIPFYDMVGEENIGLYQYAYIPYNLMLSLAISGAPIAFSKFVAKYNSLGDYETGRRLLKSGLLTMMVTGFVAFLLLYFFAEPLAHMTIDEKDKFHSVQDVKEVIQWVSFALIVVPFMSLWRGFFQGYNFMMPTAVSQLIEQIVRIIFLLAGAYIVLNFLDGTPKTAVQVAVLSAAIGALGGVMVLFYYWRKKKPEYNELRANSVESYDVRLRDMYKEIAIYAVPVVFLGIANPLFQFVDMLTFNNAMSTTANAAESSKYLSILNFTAHKLVMIPVMLATGFSMALIPLITRYFTRNEHDQVTRTLDQSFQVLLFMTLPAVVGMTMLSDELYHVFYEVSASGSQILAHYLPVAILFALFPVTASILQGINQQKWIILNLLVGLLLKLALNIPLIKMFETDGAIAATVIGYVMAIAMNLAVIAKTLNYRSSLVLRRIVLIILMNAVMAAVVFAAISVLDLYLQMDSKFHSIIRILLVGAIGGAVYGFIGLKTGIAQKLLGERLTKYTRKFGF</sequence>
<dbReference type="Pfam" id="PF01943">
    <property type="entry name" value="Polysacc_synt"/>
    <property type="match status" value="1"/>
</dbReference>
<evidence type="ECO:0000256" key="3">
    <source>
        <dbReference type="ARBA" id="ARBA00022692"/>
    </source>
</evidence>
<feature type="transmembrane region" description="Helical" evidence="6">
    <location>
        <begin position="128"/>
        <end position="145"/>
    </location>
</feature>
<feature type="transmembrane region" description="Helical" evidence="6">
    <location>
        <begin position="46"/>
        <end position="67"/>
    </location>
</feature>
<feature type="transmembrane region" description="Helical" evidence="6">
    <location>
        <begin position="372"/>
        <end position="393"/>
    </location>
</feature>
<evidence type="ECO:0000313" key="8">
    <source>
        <dbReference type="Proteomes" id="UP000242682"/>
    </source>
</evidence>
<proteinExistence type="predicted"/>
<dbReference type="PIRSF" id="PIRSF038958">
    <property type="entry name" value="PG_synth_SpoVB"/>
    <property type="match status" value="1"/>
</dbReference>
<evidence type="ECO:0000256" key="6">
    <source>
        <dbReference type="SAM" id="Phobius"/>
    </source>
</evidence>
<dbReference type="InterPro" id="IPR024923">
    <property type="entry name" value="PG_synth_SpoVB"/>
</dbReference>
<keyword evidence="3 6" id="KW-0812">Transmembrane</keyword>
<dbReference type="PANTHER" id="PTHR30250">
    <property type="entry name" value="PST FAMILY PREDICTED COLANIC ACID TRANSPORTER"/>
    <property type="match status" value="1"/>
</dbReference>
<keyword evidence="5 6" id="KW-0472">Membrane</keyword>
<dbReference type="Proteomes" id="UP000242682">
    <property type="component" value="Unassembled WGS sequence"/>
</dbReference>
<dbReference type="InterPro" id="IPR050833">
    <property type="entry name" value="Poly_Biosynth_Transport"/>
</dbReference>
<dbReference type="CDD" id="cd13124">
    <property type="entry name" value="MATE_SpoVB_like"/>
    <property type="match status" value="1"/>
</dbReference>
<feature type="transmembrane region" description="Helical" evidence="6">
    <location>
        <begin position="461"/>
        <end position="481"/>
    </location>
</feature>
<dbReference type="EMBL" id="PYAT01000012">
    <property type="protein sequence ID" value="PSL31108.1"/>
    <property type="molecule type" value="Genomic_DNA"/>
</dbReference>
<dbReference type="InterPro" id="IPR002797">
    <property type="entry name" value="Polysacc_synth"/>
</dbReference>
<evidence type="ECO:0000256" key="4">
    <source>
        <dbReference type="ARBA" id="ARBA00022989"/>
    </source>
</evidence>
<gene>
    <name evidence="7" type="ORF">B0H99_11256</name>
</gene>
<feature type="transmembrane region" description="Helical" evidence="6">
    <location>
        <begin position="400"/>
        <end position="421"/>
    </location>
</feature>
<feature type="transmembrane region" description="Helical" evidence="6">
    <location>
        <begin position="427"/>
        <end position="449"/>
    </location>
</feature>
<name>A0A2P8GAX5_9BACL</name>
<feature type="transmembrane region" description="Helical" evidence="6">
    <location>
        <begin position="295"/>
        <end position="314"/>
    </location>
</feature>
<dbReference type="PANTHER" id="PTHR30250:SF21">
    <property type="entry name" value="LIPID II FLIPPASE MURJ"/>
    <property type="match status" value="1"/>
</dbReference>
<keyword evidence="4 6" id="KW-1133">Transmembrane helix</keyword>
<evidence type="ECO:0000256" key="5">
    <source>
        <dbReference type="ARBA" id="ARBA00023136"/>
    </source>
</evidence>
<evidence type="ECO:0000256" key="2">
    <source>
        <dbReference type="ARBA" id="ARBA00022475"/>
    </source>
</evidence>
<comment type="subcellular location">
    <subcellularLocation>
        <location evidence="1">Cell membrane</location>
        <topology evidence="1">Multi-pass membrane protein</topology>
    </subcellularLocation>
</comment>
<comment type="caution">
    <text evidence="7">The sequence shown here is derived from an EMBL/GenBank/DDBJ whole genome shotgun (WGS) entry which is preliminary data.</text>
</comment>
<evidence type="ECO:0000313" key="7">
    <source>
        <dbReference type="EMBL" id="PSL31108.1"/>
    </source>
</evidence>
<feature type="transmembrane region" description="Helical" evidence="6">
    <location>
        <begin position="87"/>
        <end position="105"/>
    </location>
</feature>
<reference evidence="7 8" key="1">
    <citation type="submission" date="2018-03" db="EMBL/GenBank/DDBJ databases">
        <title>Genomic Encyclopedia of Type Strains, Phase III (KMG-III): the genomes of soil and plant-associated and newly described type strains.</title>
        <authorList>
            <person name="Whitman W."/>
        </authorList>
    </citation>
    <scope>NUCLEOTIDE SEQUENCE [LARGE SCALE GENOMIC DNA]</scope>
    <source>
        <strain evidence="7 8">CGMCC 1.12259</strain>
    </source>
</reference>
<dbReference type="RefSeq" id="WP_106534343.1">
    <property type="nucleotide sequence ID" value="NZ_PYAT01000012.1"/>
</dbReference>
<keyword evidence="8" id="KW-1185">Reference proteome</keyword>
<protein>
    <submittedName>
        <fullName evidence="7">O-antigen/teichoic acid export membrane protein</fullName>
    </submittedName>
</protein>
<dbReference type="GO" id="GO:0005886">
    <property type="term" value="C:plasma membrane"/>
    <property type="evidence" value="ECO:0007669"/>
    <property type="project" value="UniProtKB-SubCell"/>
</dbReference>
<evidence type="ECO:0000256" key="1">
    <source>
        <dbReference type="ARBA" id="ARBA00004651"/>
    </source>
</evidence>
<keyword evidence="2" id="KW-1003">Cell membrane</keyword>
<feature type="transmembrane region" description="Helical" evidence="6">
    <location>
        <begin position="334"/>
        <end position="352"/>
    </location>
</feature>